<reference evidence="3 4" key="1">
    <citation type="submission" date="2019-02" db="EMBL/GenBank/DDBJ databases">
        <title>Genome sequencing of the rare red list fungi Phellinidium pouzarii.</title>
        <authorList>
            <person name="Buettner E."/>
            <person name="Kellner H."/>
        </authorList>
    </citation>
    <scope>NUCLEOTIDE SEQUENCE [LARGE SCALE GENOMIC DNA]</scope>
    <source>
        <strain evidence="3 4">DSM 108285</strain>
    </source>
</reference>
<proteinExistence type="predicted"/>
<keyword evidence="2" id="KW-0732">Signal</keyword>
<evidence type="ECO:0000256" key="1">
    <source>
        <dbReference type="SAM" id="MobiDB-lite"/>
    </source>
</evidence>
<name>A0A4S4L3H6_9AGAM</name>
<dbReference type="OrthoDB" id="10668172at2759"/>
<feature type="compositionally biased region" description="Basic and acidic residues" evidence="1">
    <location>
        <begin position="749"/>
        <end position="764"/>
    </location>
</feature>
<feature type="region of interest" description="Disordered" evidence="1">
    <location>
        <begin position="747"/>
        <end position="796"/>
    </location>
</feature>
<gene>
    <name evidence="3" type="ORF">EW145_g4984</name>
</gene>
<feature type="compositionally biased region" description="Basic and acidic residues" evidence="1">
    <location>
        <begin position="775"/>
        <end position="789"/>
    </location>
</feature>
<sequence>MMTSVAVASALFVSGVGISGHLAVVQVSDGSERVSSNLAHTAAGMYAWEAAQFFPYDIRLLGALLALFPRRTKAFGNTGSCCFSPSEEDARGGVSKGKEREEGGVIDERKTKEMCLYPQTIEHHSSFLASSIPSPHLGSTRQRHTQLPLPHQSHSLHSCTHSRLSRPNPPRRTRIATFLNVLTQAAHLTLRVSTSAALIALLMILDAPASDSDKSAMSNTSSLSAIISESILAGGISCSAWRAVNLVAWISPLMSLALSNLFLAIRVIPSIPSQSSRPDEESALALGSRFSSAQSSFPTSTSPSSTPSSEQRCIVKNLMRASTSTYLRLLSAALALLHLAQYVLLAIGASRLANLSSSEDGACAYAPGTGSASILARRSAIGDGVGPSVSGSGLVGRAVMLPGLGIGDVLALILIAFGIAGNPEFDHVSLGITSRFGSACSLNSGKRGDYMEGDNEAELDRGLDSKSLAESGAAPTSSRSRLAIPGPVHTNFLGIPGRIGPKRSSSLRSSGEWSGSWITGMTGSDKFPHSSSSVYSDCLSPRQFRLRGEDGGVGANVDASEVMRVVFGRGEGELVWGRVWEVACHQGLPWMVSIMLMKAGMLVCVILNSSPDSAIAAIDFQTMCMCMPAYRCSTLRMQSVVVISIATNRLFLHMTRASPFGDGYVDRYVLFLQKPSSKNVTRVPTIGIIRHPAIDLHPEYADGLGIGARDLDPARAALPSYVDRAQYARRVRREGVRALVCTIGGTEGESEKERAEKGGKEGTRRQRHKRRRWKWAKEKGKEKEKKETGQEECPEM</sequence>
<feature type="chain" id="PRO_5020922785" evidence="2">
    <location>
        <begin position="18"/>
        <end position="796"/>
    </location>
</feature>
<evidence type="ECO:0000313" key="3">
    <source>
        <dbReference type="EMBL" id="THH05188.1"/>
    </source>
</evidence>
<evidence type="ECO:0000256" key="2">
    <source>
        <dbReference type="SAM" id="SignalP"/>
    </source>
</evidence>
<protein>
    <submittedName>
        <fullName evidence="3">Uncharacterized protein</fullName>
    </submittedName>
</protein>
<feature type="compositionally biased region" description="Basic residues" evidence="1">
    <location>
        <begin position="765"/>
        <end position="774"/>
    </location>
</feature>
<feature type="signal peptide" evidence="2">
    <location>
        <begin position="1"/>
        <end position="17"/>
    </location>
</feature>
<keyword evidence="4" id="KW-1185">Reference proteome</keyword>
<dbReference type="EMBL" id="SGPK01000280">
    <property type="protein sequence ID" value="THH05188.1"/>
    <property type="molecule type" value="Genomic_DNA"/>
</dbReference>
<evidence type="ECO:0000313" key="4">
    <source>
        <dbReference type="Proteomes" id="UP000308199"/>
    </source>
</evidence>
<feature type="region of interest" description="Disordered" evidence="1">
    <location>
        <begin position="132"/>
        <end position="170"/>
    </location>
</feature>
<accession>A0A4S4L3H6</accession>
<dbReference type="AlphaFoldDB" id="A0A4S4L3H6"/>
<dbReference type="Proteomes" id="UP000308199">
    <property type="component" value="Unassembled WGS sequence"/>
</dbReference>
<feature type="compositionally biased region" description="Polar residues" evidence="1">
    <location>
        <begin position="152"/>
        <end position="162"/>
    </location>
</feature>
<organism evidence="3 4">
    <name type="scientific">Phellinidium pouzarii</name>
    <dbReference type="NCBI Taxonomy" id="167371"/>
    <lineage>
        <taxon>Eukaryota</taxon>
        <taxon>Fungi</taxon>
        <taxon>Dikarya</taxon>
        <taxon>Basidiomycota</taxon>
        <taxon>Agaricomycotina</taxon>
        <taxon>Agaricomycetes</taxon>
        <taxon>Hymenochaetales</taxon>
        <taxon>Hymenochaetaceae</taxon>
        <taxon>Phellinidium</taxon>
    </lineage>
</organism>
<comment type="caution">
    <text evidence="3">The sequence shown here is derived from an EMBL/GenBank/DDBJ whole genome shotgun (WGS) entry which is preliminary data.</text>
</comment>